<dbReference type="HOGENOM" id="CLU_2282119_0_0_1"/>
<reference evidence="7 8" key="1">
    <citation type="journal article" date="2005" name="PLoS Biol.">
        <title>The genomes of Oryza sativa: a history of duplications.</title>
        <authorList>
            <person name="Yu J."/>
            <person name="Wang J."/>
            <person name="Lin W."/>
            <person name="Li S."/>
            <person name="Li H."/>
            <person name="Zhou J."/>
            <person name="Ni P."/>
            <person name="Dong W."/>
            <person name="Hu S."/>
            <person name="Zeng C."/>
            <person name="Zhang J."/>
            <person name="Zhang Y."/>
            <person name="Li R."/>
            <person name="Xu Z."/>
            <person name="Li S."/>
            <person name="Li X."/>
            <person name="Zheng H."/>
            <person name="Cong L."/>
            <person name="Lin L."/>
            <person name="Yin J."/>
            <person name="Geng J."/>
            <person name="Li G."/>
            <person name="Shi J."/>
            <person name="Liu J."/>
            <person name="Lv H."/>
            <person name="Li J."/>
            <person name="Wang J."/>
            <person name="Deng Y."/>
            <person name="Ran L."/>
            <person name="Shi X."/>
            <person name="Wang X."/>
            <person name="Wu Q."/>
            <person name="Li C."/>
            <person name="Ren X."/>
            <person name="Wang J."/>
            <person name="Wang X."/>
            <person name="Li D."/>
            <person name="Liu D."/>
            <person name="Zhang X."/>
            <person name="Ji Z."/>
            <person name="Zhao W."/>
            <person name="Sun Y."/>
            <person name="Zhang Z."/>
            <person name="Bao J."/>
            <person name="Han Y."/>
            <person name="Dong L."/>
            <person name="Ji J."/>
            <person name="Chen P."/>
            <person name="Wu S."/>
            <person name="Liu J."/>
            <person name="Xiao Y."/>
            <person name="Bu D."/>
            <person name="Tan J."/>
            <person name="Yang L."/>
            <person name="Ye C."/>
            <person name="Zhang J."/>
            <person name="Xu J."/>
            <person name="Zhou Y."/>
            <person name="Yu Y."/>
            <person name="Zhang B."/>
            <person name="Zhuang S."/>
            <person name="Wei H."/>
            <person name="Liu B."/>
            <person name="Lei M."/>
            <person name="Yu H."/>
            <person name="Li Y."/>
            <person name="Xu H."/>
            <person name="Wei S."/>
            <person name="He X."/>
            <person name="Fang L."/>
            <person name="Zhang Z."/>
            <person name="Zhang Y."/>
            <person name="Huang X."/>
            <person name="Su Z."/>
            <person name="Tong W."/>
            <person name="Li J."/>
            <person name="Tong Z."/>
            <person name="Li S."/>
            <person name="Ye J."/>
            <person name="Wang L."/>
            <person name="Fang L."/>
            <person name="Lei T."/>
            <person name="Chen C."/>
            <person name="Chen H."/>
            <person name="Xu Z."/>
            <person name="Li H."/>
            <person name="Huang H."/>
            <person name="Zhang F."/>
            <person name="Xu H."/>
            <person name="Li N."/>
            <person name="Zhao C."/>
            <person name="Li S."/>
            <person name="Dong L."/>
            <person name="Huang Y."/>
            <person name="Li L."/>
            <person name="Xi Y."/>
            <person name="Qi Q."/>
            <person name="Li W."/>
            <person name="Zhang B."/>
            <person name="Hu W."/>
            <person name="Zhang Y."/>
            <person name="Tian X."/>
            <person name="Jiao Y."/>
            <person name="Liang X."/>
            <person name="Jin J."/>
            <person name="Gao L."/>
            <person name="Zheng W."/>
            <person name="Hao B."/>
            <person name="Liu S."/>
            <person name="Wang W."/>
            <person name="Yuan L."/>
            <person name="Cao M."/>
            <person name="McDermott J."/>
            <person name="Samudrala R."/>
            <person name="Wang J."/>
            <person name="Wong G.K."/>
            <person name="Yang H."/>
        </authorList>
    </citation>
    <scope>NUCLEOTIDE SEQUENCE [LARGE SCALE GENOMIC DNA]</scope>
    <source>
        <strain evidence="8">cv. 93-11</strain>
    </source>
</reference>
<keyword evidence="4" id="KW-0342">GTP-binding</keyword>
<name>B8B4B9_ORYSI</name>
<accession>B8B4B9</accession>
<evidence type="ECO:0000256" key="6">
    <source>
        <dbReference type="ARBA" id="ARBA00026078"/>
    </source>
</evidence>
<dbReference type="GO" id="GO:0003924">
    <property type="term" value="F:GTPase activity"/>
    <property type="evidence" value="ECO:0007669"/>
    <property type="project" value="InterPro"/>
</dbReference>
<keyword evidence="8" id="KW-1185">Reference proteome</keyword>
<dbReference type="STRING" id="39946.B8B4B9"/>
<dbReference type="EMBL" id="CM000131">
    <property type="protein sequence ID" value="EEC80918.1"/>
    <property type="molecule type" value="Genomic_DNA"/>
</dbReference>
<protein>
    <recommendedName>
        <fullName evidence="9">GTP-binding nuclear protein</fullName>
    </recommendedName>
</protein>
<evidence type="ECO:0000313" key="7">
    <source>
        <dbReference type="EMBL" id="EEC80918.1"/>
    </source>
</evidence>
<evidence type="ECO:0000313" key="8">
    <source>
        <dbReference type="Proteomes" id="UP000007015"/>
    </source>
</evidence>
<comment type="function">
    <text evidence="5">GTP-binding protein involved in nucleocytoplasmic transport. Required for the import of protein into the nucleus and also for RNA export. Involved in chromatin condensation and control of cell cycle.</text>
</comment>
<dbReference type="PANTHER" id="PTHR24071">
    <property type="entry name" value="RAN GTPASE"/>
    <property type="match status" value="1"/>
</dbReference>
<dbReference type="InterPro" id="IPR027417">
    <property type="entry name" value="P-loop_NTPase"/>
</dbReference>
<dbReference type="AlphaFoldDB" id="B8B4B9"/>
<dbReference type="Gene3D" id="3.40.50.300">
    <property type="entry name" value="P-loop containing nucleotide triphosphate hydrolases"/>
    <property type="match status" value="1"/>
</dbReference>
<dbReference type="GO" id="GO:0006606">
    <property type="term" value="P:protein import into nucleus"/>
    <property type="evidence" value="ECO:0007669"/>
    <property type="project" value="TreeGrafter"/>
</dbReference>
<evidence type="ECO:0000256" key="2">
    <source>
        <dbReference type="ARBA" id="ARBA00022741"/>
    </source>
</evidence>
<dbReference type="Pfam" id="PF00071">
    <property type="entry name" value="Ras"/>
    <property type="match status" value="1"/>
</dbReference>
<keyword evidence="3" id="KW-0653">Protein transport</keyword>
<dbReference type="InterPro" id="IPR001806">
    <property type="entry name" value="Small_GTPase"/>
</dbReference>
<organism evidence="7 8">
    <name type="scientific">Oryza sativa subsp. indica</name>
    <name type="common">Rice</name>
    <dbReference type="NCBI Taxonomy" id="39946"/>
    <lineage>
        <taxon>Eukaryota</taxon>
        <taxon>Viridiplantae</taxon>
        <taxon>Streptophyta</taxon>
        <taxon>Embryophyta</taxon>
        <taxon>Tracheophyta</taxon>
        <taxon>Spermatophyta</taxon>
        <taxon>Magnoliopsida</taxon>
        <taxon>Liliopsida</taxon>
        <taxon>Poales</taxon>
        <taxon>Poaceae</taxon>
        <taxon>BOP clade</taxon>
        <taxon>Oryzoideae</taxon>
        <taxon>Oryzeae</taxon>
        <taxon>Oryzinae</taxon>
        <taxon>Oryza</taxon>
        <taxon>Oryza sativa</taxon>
    </lineage>
</organism>
<dbReference type="PRINTS" id="PR00627">
    <property type="entry name" value="GTPRANTC4"/>
</dbReference>
<dbReference type="GO" id="GO:0005737">
    <property type="term" value="C:cytoplasm"/>
    <property type="evidence" value="ECO:0007669"/>
    <property type="project" value="TreeGrafter"/>
</dbReference>
<comment type="subunit">
    <text evidence="6">Found in a nuclear export complex with RanGTP, exportin and pre-miRNA.</text>
</comment>
<gene>
    <name evidence="7" type="ORF">OsI_23595</name>
</gene>
<dbReference type="GO" id="GO:0005525">
    <property type="term" value="F:GTP binding"/>
    <property type="evidence" value="ECO:0007669"/>
    <property type="project" value="UniProtKB-KW"/>
</dbReference>
<evidence type="ECO:0008006" key="9">
    <source>
        <dbReference type="Google" id="ProtNLM"/>
    </source>
</evidence>
<keyword evidence="2" id="KW-0547">Nucleotide-binding</keyword>
<dbReference type="GO" id="GO:0005634">
    <property type="term" value="C:nucleus"/>
    <property type="evidence" value="ECO:0007669"/>
    <property type="project" value="TreeGrafter"/>
</dbReference>
<proteinExistence type="predicted"/>
<keyword evidence="1" id="KW-0813">Transport</keyword>
<evidence type="ECO:0000256" key="5">
    <source>
        <dbReference type="ARBA" id="ARBA00024659"/>
    </source>
</evidence>
<dbReference type="GO" id="GO:0000054">
    <property type="term" value="P:ribosomal subunit export from nucleus"/>
    <property type="evidence" value="ECO:0007669"/>
    <property type="project" value="TreeGrafter"/>
</dbReference>
<evidence type="ECO:0000256" key="1">
    <source>
        <dbReference type="ARBA" id="ARBA00022448"/>
    </source>
</evidence>
<dbReference type="Proteomes" id="UP000007015">
    <property type="component" value="Chromosome 6"/>
</dbReference>
<dbReference type="SMART" id="SM00176">
    <property type="entry name" value="RAN"/>
    <property type="match status" value="1"/>
</dbReference>
<dbReference type="PANTHER" id="PTHR24071:SF18">
    <property type="entry name" value="GTP-BINDING NUCLEAR PROTEIN RAN-3"/>
    <property type="match status" value="1"/>
</dbReference>
<dbReference type="InterPro" id="IPR002041">
    <property type="entry name" value="Ran_GTPase"/>
</dbReference>
<dbReference type="SUPFAM" id="SSF52540">
    <property type="entry name" value="P-loop containing nucleoside triphosphate hydrolases"/>
    <property type="match status" value="1"/>
</dbReference>
<evidence type="ECO:0000256" key="3">
    <source>
        <dbReference type="ARBA" id="ARBA00022927"/>
    </source>
</evidence>
<evidence type="ECO:0000256" key="4">
    <source>
        <dbReference type="ARBA" id="ARBA00023134"/>
    </source>
</evidence>
<sequence>MFDVTSRLTYKNVPTWHKDICRVCDNIPIVLCGNKVDMKNRQVKPKMVTFHQEEEPPVLRDLCQEQLQLREAFPLPCQEAHQEIAAAAAMPLPDEDEDGLMD</sequence>
<dbReference type="Gramene" id="BGIOSGA023207-TA">
    <property type="protein sequence ID" value="BGIOSGA023207-PA"/>
    <property type="gene ID" value="BGIOSGA023207"/>
</dbReference>